<dbReference type="InterPro" id="IPR013830">
    <property type="entry name" value="SGNH_hydro"/>
</dbReference>
<dbReference type="STRING" id="1851148.SMSP2_01501"/>
<evidence type="ECO:0000259" key="2">
    <source>
        <dbReference type="Pfam" id="PF13472"/>
    </source>
</evidence>
<dbReference type="RefSeq" id="WP_186804634.1">
    <property type="nucleotide sequence ID" value="NZ_CP019646.1"/>
</dbReference>
<evidence type="ECO:0000313" key="3">
    <source>
        <dbReference type="EMBL" id="AQQ71136.1"/>
    </source>
</evidence>
<proteinExistence type="inferred from homology"/>
<comment type="similarity">
    <text evidence="1">Belongs to the 'GDSL' lipolytic enzyme family. Platelet-activating factor acetylhydrolase IB beta/gamma subunits subfamily.</text>
</comment>
<feature type="domain" description="SGNH hydrolase-type esterase" evidence="2">
    <location>
        <begin position="71"/>
        <end position="244"/>
    </location>
</feature>
<dbReference type="AlphaFoldDB" id="A0A1Q2MEK5"/>
<dbReference type="PROSITE" id="PS51257">
    <property type="entry name" value="PROKAR_LIPOPROTEIN"/>
    <property type="match status" value="1"/>
</dbReference>
<dbReference type="EMBL" id="CP019646">
    <property type="protein sequence ID" value="AQQ71136.1"/>
    <property type="molecule type" value="Genomic_DNA"/>
</dbReference>
<evidence type="ECO:0000256" key="1">
    <source>
        <dbReference type="ARBA" id="ARBA00038184"/>
    </source>
</evidence>
<sequence length="260" mass="29611">MRIKLLNILILISSIYIIGGCSKQYCGDPFNLEGKSHSAITPAARPDVEWWMPRHQDVLDRVAKGGADMIFVGDSITHYFERYGQDVWNRYYAPRNAVNMGFSGDRTQHVLWRLENGEIDGINPKLAVVMIGTNNNVDNSAEEIADGIKAICAKLRCKLPKTKILLLAIFPRGDYEQRKIKDADADMNPMWAKNNRANEIVSKIADNKMLYYLDINDKFVNDQGVLTRDVMPDLLHPREKGYQIWAEAIEPVVKILMNED</sequence>
<dbReference type="InterPro" id="IPR036514">
    <property type="entry name" value="SGNH_hydro_sf"/>
</dbReference>
<dbReference type="SUPFAM" id="SSF52266">
    <property type="entry name" value="SGNH hydrolase"/>
    <property type="match status" value="1"/>
</dbReference>
<accession>A0A1Q2MEK5</accession>
<keyword evidence="4" id="KW-1185">Reference proteome</keyword>
<protein>
    <submittedName>
        <fullName evidence="3">GDSL-like Lipase/Acylhydrolase</fullName>
    </submittedName>
</protein>
<dbReference type="PANTHER" id="PTHR11852:SF0">
    <property type="entry name" value="PLATELET-ACTIVATING FACTOR ACETYLHYDROLASE IB SUBUNIT BETA HOMOLOG"/>
    <property type="match status" value="1"/>
</dbReference>
<reference evidence="4" key="1">
    <citation type="submission" date="2017-02" db="EMBL/GenBank/DDBJ databases">
        <title>Comparative genomics and description of representatives of a novel lineage of planctomycetes thriving in anoxic sediments.</title>
        <authorList>
            <person name="Spring S."/>
            <person name="Bunk B."/>
            <person name="Sproer C."/>
        </authorList>
    </citation>
    <scope>NUCLEOTIDE SEQUENCE [LARGE SCALE GENOMIC DNA]</scope>
    <source>
        <strain evidence="4">SM-Chi-D1</strain>
    </source>
</reference>
<keyword evidence="3" id="KW-0378">Hydrolase</keyword>
<organism evidence="3 4">
    <name type="scientific">Limihaloglobus sulfuriphilus</name>
    <dbReference type="NCBI Taxonomy" id="1851148"/>
    <lineage>
        <taxon>Bacteria</taxon>
        <taxon>Pseudomonadati</taxon>
        <taxon>Planctomycetota</taxon>
        <taxon>Phycisphaerae</taxon>
        <taxon>Sedimentisphaerales</taxon>
        <taxon>Sedimentisphaeraceae</taxon>
        <taxon>Limihaloglobus</taxon>
    </lineage>
</organism>
<gene>
    <name evidence="3" type="ORF">SMSP2_01501</name>
</gene>
<dbReference type="Pfam" id="PF13472">
    <property type="entry name" value="Lipase_GDSL_2"/>
    <property type="match status" value="1"/>
</dbReference>
<dbReference type="Gene3D" id="3.40.50.1110">
    <property type="entry name" value="SGNH hydrolase"/>
    <property type="match status" value="1"/>
</dbReference>
<evidence type="ECO:0000313" key="4">
    <source>
        <dbReference type="Proteomes" id="UP000188181"/>
    </source>
</evidence>
<name>A0A1Q2MEK5_9BACT</name>
<dbReference type="Proteomes" id="UP000188181">
    <property type="component" value="Chromosome"/>
</dbReference>
<dbReference type="KEGG" id="pbas:SMSP2_01501"/>
<dbReference type="GO" id="GO:0016788">
    <property type="term" value="F:hydrolase activity, acting on ester bonds"/>
    <property type="evidence" value="ECO:0007669"/>
    <property type="project" value="UniProtKB-ARBA"/>
</dbReference>
<dbReference type="PANTHER" id="PTHR11852">
    <property type="entry name" value="PLATELET-ACTIVATING FACTOR ACETYLHYDROLASE"/>
    <property type="match status" value="1"/>
</dbReference>